<feature type="region of interest" description="Disordered" evidence="17">
    <location>
        <begin position="1366"/>
        <end position="1597"/>
    </location>
</feature>
<dbReference type="SMART" id="SM00044">
    <property type="entry name" value="CYCc"/>
    <property type="match status" value="2"/>
</dbReference>
<feature type="region of interest" description="Disordered" evidence="17">
    <location>
        <begin position="15"/>
        <end position="43"/>
    </location>
</feature>
<feature type="compositionally biased region" description="Polar residues" evidence="17">
    <location>
        <begin position="1651"/>
        <end position="1664"/>
    </location>
</feature>
<keyword evidence="7" id="KW-0677">Repeat</keyword>
<dbReference type="Pfam" id="PF00211">
    <property type="entry name" value="Guanylate_cyc"/>
    <property type="match status" value="2"/>
</dbReference>
<dbReference type="GO" id="GO:0007189">
    <property type="term" value="P:adenylate cyclase-activating G protein-coupled receptor signaling pathway"/>
    <property type="evidence" value="ECO:0007669"/>
    <property type="project" value="TreeGrafter"/>
</dbReference>
<comment type="similarity">
    <text evidence="16">Belongs to the adenylyl cyclase class-4/guanylyl cyclase family.</text>
</comment>
<evidence type="ECO:0000256" key="3">
    <source>
        <dbReference type="ARBA" id="ARBA00004141"/>
    </source>
</evidence>
<organism evidence="20 21">
    <name type="scientific">Galendromus occidentalis</name>
    <name type="common">western predatory mite</name>
    <dbReference type="NCBI Taxonomy" id="34638"/>
    <lineage>
        <taxon>Eukaryota</taxon>
        <taxon>Metazoa</taxon>
        <taxon>Ecdysozoa</taxon>
        <taxon>Arthropoda</taxon>
        <taxon>Chelicerata</taxon>
        <taxon>Arachnida</taxon>
        <taxon>Acari</taxon>
        <taxon>Parasitiformes</taxon>
        <taxon>Mesostigmata</taxon>
        <taxon>Gamasina</taxon>
        <taxon>Phytoseioidea</taxon>
        <taxon>Phytoseiidae</taxon>
        <taxon>Typhlodrominae</taxon>
        <taxon>Galendromus</taxon>
    </lineage>
</organism>
<comment type="catalytic activity">
    <reaction evidence="1">
        <text>ATP = 3',5'-cyclic AMP + diphosphate</text>
        <dbReference type="Rhea" id="RHEA:15389"/>
        <dbReference type="ChEBI" id="CHEBI:30616"/>
        <dbReference type="ChEBI" id="CHEBI:33019"/>
        <dbReference type="ChEBI" id="CHEBI:58165"/>
        <dbReference type="EC" id="4.6.1.1"/>
    </reaction>
</comment>
<evidence type="ECO:0000256" key="17">
    <source>
        <dbReference type="SAM" id="MobiDB-lite"/>
    </source>
</evidence>
<comment type="subcellular location">
    <subcellularLocation>
        <location evidence="3">Membrane</location>
        <topology evidence="3">Multi-pass membrane protein</topology>
    </subcellularLocation>
</comment>
<dbReference type="KEGG" id="goe:100905298"/>
<keyword evidence="12" id="KW-0115">cAMP biosynthesis</keyword>
<dbReference type="GO" id="GO:0004016">
    <property type="term" value="F:adenylate cyclase activity"/>
    <property type="evidence" value="ECO:0007669"/>
    <property type="project" value="UniProtKB-EC"/>
</dbReference>
<dbReference type="Pfam" id="PF16214">
    <property type="entry name" value="AC_N"/>
    <property type="match status" value="1"/>
</dbReference>
<feature type="region of interest" description="Disordered" evidence="17">
    <location>
        <begin position="603"/>
        <end position="627"/>
    </location>
</feature>
<evidence type="ECO:0000256" key="12">
    <source>
        <dbReference type="ARBA" id="ARBA00022998"/>
    </source>
</evidence>
<dbReference type="CDD" id="cd07302">
    <property type="entry name" value="CHD"/>
    <property type="match status" value="2"/>
</dbReference>
<dbReference type="GeneID" id="100905298"/>
<dbReference type="RefSeq" id="XP_028968306.1">
    <property type="nucleotide sequence ID" value="XM_029112473.1"/>
</dbReference>
<evidence type="ECO:0000259" key="19">
    <source>
        <dbReference type="PROSITE" id="PS50125"/>
    </source>
</evidence>
<evidence type="ECO:0000256" key="14">
    <source>
        <dbReference type="ARBA" id="ARBA00023180"/>
    </source>
</evidence>
<dbReference type="InterPro" id="IPR032628">
    <property type="entry name" value="AC_N"/>
</dbReference>
<evidence type="ECO:0000313" key="20">
    <source>
        <dbReference type="Proteomes" id="UP000694867"/>
    </source>
</evidence>
<feature type="compositionally biased region" description="Low complexity" evidence="17">
    <location>
        <begin position="1667"/>
        <end position="1682"/>
    </location>
</feature>
<keyword evidence="15 16" id="KW-0456">Lyase</keyword>
<dbReference type="SUPFAM" id="SSF55073">
    <property type="entry name" value="Nucleotide cyclase"/>
    <property type="match status" value="2"/>
</dbReference>
<feature type="transmembrane region" description="Helical" evidence="18">
    <location>
        <begin position="884"/>
        <end position="903"/>
    </location>
</feature>
<dbReference type="InterPro" id="IPR018297">
    <property type="entry name" value="A/G_cyclase_CS"/>
</dbReference>
<dbReference type="InterPro" id="IPR029787">
    <property type="entry name" value="Nucleotide_cyclase"/>
</dbReference>
<dbReference type="PANTHER" id="PTHR45627:SF26">
    <property type="entry name" value="ADENYLATE CYCLASE TYPE 1"/>
    <property type="match status" value="1"/>
</dbReference>
<dbReference type="InterPro" id="IPR001054">
    <property type="entry name" value="A/G_cyclase"/>
</dbReference>
<evidence type="ECO:0000256" key="9">
    <source>
        <dbReference type="ARBA" id="ARBA00022840"/>
    </source>
</evidence>
<protein>
    <recommendedName>
        <fullName evidence="4">adenylate cyclase</fullName>
        <ecNumber evidence="4">4.6.1.1</ecNumber>
    </recommendedName>
</protein>
<dbReference type="InterPro" id="IPR009398">
    <property type="entry name" value="Adcy_conserved_dom"/>
</dbReference>
<dbReference type="GO" id="GO:0005524">
    <property type="term" value="F:ATP binding"/>
    <property type="evidence" value="ECO:0007669"/>
    <property type="project" value="UniProtKB-KW"/>
</dbReference>
<feature type="compositionally biased region" description="Basic and acidic residues" evidence="17">
    <location>
        <begin position="1580"/>
        <end position="1595"/>
    </location>
</feature>
<proteinExistence type="inferred from homology"/>
<evidence type="ECO:0000256" key="4">
    <source>
        <dbReference type="ARBA" id="ARBA00012201"/>
    </source>
</evidence>
<evidence type="ECO:0000256" key="13">
    <source>
        <dbReference type="ARBA" id="ARBA00023136"/>
    </source>
</evidence>
<dbReference type="GO" id="GO:0046872">
    <property type="term" value="F:metal ion binding"/>
    <property type="evidence" value="ECO:0007669"/>
    <property type="project" value="UniProtKB-KW"/>
</dbReference>
<evidence type="ECO:0000256" key="6">
    <source>
        <dbReference type="ARBA" id="ARBA00022723"/>
    </source>
</evidence>
<dbReference type="GO" id="GO:0035556">
    <property type="term" value="P:intracellular signal transduction"/>
    <property type="evidence" value="ECO:0007669"/>
    <property type="project" value="InterPro"/>
</dbReference>
<keyword evidence="14" id="KW-0325">Glycoprotein</keyword>
<feature type="transmembrane region" description="Helical" evidence="18">
    <location>
        <begin position="725"/>
        <end position="747"/>
    </location>
</feature>
<reference evidence="21" key="1">
    <citation type="submission" date="2025-08" db="UniProtKB">
        <authorList>
            <consortium name="RefSeq"/>
        </authorList>
    </citation>
    <scope>IDENTIFICATION</scope>
</reference>
<evidence type="ECO:0000256" key="2">
    <source>
        <dbReference type="ARBA" id="ARBA00001946"/>
    </source>
</evidence>
<feature type="domain" description="Guanylate cyclase" evidence="19">
    <location>
        <begin position="970"/>
        <end position="1113"/>
    </location>
</feature>
<evidence type="ECO:0000256" key="7">
    <source>
        <dbReference type="ARBA" id="ARBA00022737"/>
    </source>
</evidence>
<keyword evidence="5 18" id="KW-0812">Transmembrane</keyword>
<name>A0AAJ7SHT6_9ACAR</name>
<gene>
    <name evidence="21" type="primary">LOC100905298</name>
</gene>
<dbReference type="PROSITE" id="PS00452">
    <property type="entry name" value="GUANYLATE_CYCLASE_1"/>
    <property type="match status" value="2"/>
</dbReference>
<evidence type="ECO:0000256" key="16">
    <source>
        <dbReference type="RuleBase" id="RU000405"/>
    </source>
</evidence>
<evidence type="ECO:0000256" key="1">
    <source>
        <dbReference type="ARBA" id="ARBA00001593"/>
    </source>
</evidence>
<sequence length="1682" mass="187088">MRKVDNPILRRMGENRPTYAAGMGEPRPEHDASFKVSDTGRDSPFSQVKRRAEALAKLMSACLFKYQNYPDEEFEGLFARYRGDVLKSNLGSALFVLEFMLTSMAATHAIYGSSMSWYALINWVLSIVLLPVLAFQSTKYMTVELFGTACLMFMAVAFLFVSNSLPLGFLHIPLYNSSASLQSPQFSAADGIWEIALVLYMCFSLMPSQVFLILTVGISFALIHLAVALHTTTVRTDLLVKQLVSNALILICINIIGMVIQGMREKAQRKSFMDTRNCVQARLDMEDENERIERILLSCLPQHVALEMKAELVNPTVPGQFHKIYIQQHEDVSILFADIVGFTVLASQLSAQELVQLLNELFGRFDQLANVNHCLRIKILGDCYYCVSGLPERSDHAQCAVNMGLDMVDAIKKVSDLTVEASGCELNMRVGIHTGRVMCGVLGLRKWQYDVWSNDVTLANHMEAGGVPGRVHITSETLTCLADEFQVEPGRGEDRSAYLRDHGVKTFFIIPPPHRAKKDIFSQLQKHRGAKKLSFKNVSNVVVKLLHTIRFSMDVPFSNLNGPTTRESRTPQTARQQGGFAQVVNGLARRQPESFADVGASDFHARSDHSDAGQTAQNPLLPGTTKVKKNKITRLREAFRRGSSLSNQPTSRINRFLSQALNARSNENEGSNHINPITLWFDKFEMERRYQRDRDPCLVSSLVVALCISIILSCIHLLILPGTVLLLIFSVVSISWISLLLILIFVSRLGLLKCGFFKPIFRLFASVVAIMLIYGTIQFNVLTCYADTESCGSLYGGTTNGSTSSNVTDMPTASVDYRVCALPQYIYLSAVLCMLSVGVFVRLPFPVKAILTTSMAVLFASMMQTTQRDLFTCYDKQTHPNVPLNIDGVLAIVTAWLAVLFQARQVERSQRLDFLWNAQANDEKQGMHNLKESNRRILFNLLPSHVAIHFLRNHNPSNMELYHQYYKVAGVMFASIPNYADFYMELDGNRLGMECLRLLNEIIAEFDLLLDDDRFICVEKIKTIGSTFMCAVGLKPEYQIQGNTSSAASHMAILAELYFAMEERLKDINDNSYNTFMLRVGINIGPVVAGVIGARKPQYDIWGNTVNVASRMESTGKLKNCQVTEDVYQLLKDQYDFECRGEIEVKGKGKMKTYFLQRKLTHDELTSNQYSEPAEPMYSTVYGELEPRPASSGSYEEPLPSTSASNATAAQPIPNFLWGNNSGCETSVFPVRQTMKTRRQSSVLQTIVDEESDGDGEAGPSYAAPAPIIVKGSRNTSTPPRSFVEKKSPSVEFRVRQEEESPGRRVSEISIEITPACSFDAATSRSVDSQDEDTRSEMSANEGSLGELLCDSPSALQWVYPEMIQESTNNDSQAKRHSSSAALAASCSETSFTTRSPVISRSQLKSPLEWSEQSRQAEVVKLSPTRSNASDVTYDDGSMRIHPRAAKHRFDDDGNRMAFASFSPPGSRSSRSASLKSSCAARSGDETQTALPLFRQASLPVPAATSSIRPSKLLRRAQQASCDSTAPLMNSDLDSHSESLWDDEIRSEGGSSMMALAGENDFPELEEESSRDGCSSRSSRRTEDSIDSEHSRLLNDDEDFVYDSDEFEAGFSKLQGAEAAMTESEQDLLYEKDVGHFFEGQPFLKKLTETLQMKEQNPLSNGRKQSPKSMSAAPSAPNNETT</sequence>
<dbReference type="Proteomes" id="UP000694867">
    <property type="component" value="Unplaced"/>
</dbReference>
<feature type="region of interest" description="Disordered" evidence="17">
    <location>
        <begin position="1185"/>
        <end position="1207"/>
    </location>
</feature>
<feature type="domain" description="Guanylate cyclase" evidence="19">
    <location>
        <begin position="333"/>
        <end position="463"/>
    </location>
</feature>
<keyword evidence="9" id="KW-0067">ATP-binding</keyword>
<feature type="compositionally biased region" description="Low complexity" evidence="17">
    <location>
        <begin position="1458"/>
        <end position="1482"/>
    </location>
</feature>
<dbReference type="PANTHER" id="PTHR45627">
    <property type="entry name" value="ADENYLATE CYCLASE TYPE 1"/>
    <property type="match status" value="1"/>
</dbReference>
<evidence type="ECO:0000313" key="21">
    <source>
        <dbReference type="RefSeq" id="XP_028968306.1"/>
    </source>
</evidence>
<evidence type="ECO:0000256" key="18">
    <source>
        <dbReference type="SAM" id="Phobius"/>
    </source>
</evidence>
<feature type="transmembrane region" description="Helical" evidence="18">
    <location>
        <begin position="90"/>
        <end position="111"/>
    </location>
</feature>
<feature type="transmembrane region" description="Helical" evidence="18">
    <location>
        <begin position="243"/>
        <end position="263"/>
    </location>
</feature>
<evidence type="ECO:0000256" key="11">
    <source>
        <dbReference type="ARBA" id="ARBA00022989"/>
    </source>
</evidence>
<feature type="transmembrane region" description="Helical" evidence="18">
    <location>
        <begin position="759"/>
        <end position="777"/>
    </location>
</feature>
<feature type="compositionally biased region" description="Polar residues" evidence="17">
    <location>
        <begin position="1518"/>
        <end position="1528"/>
    </location>
</feature>
<comment type="cofactor">
    <cofactor evidence="2">
        <name>Mg(2+)</name>
        <dbReference type="ChEBI" id="CHEBI:18420"/>
    </cofactor>
</comment>
<feature type="compositionally biased region" description="Polar residues" evidence="17">
    <location>
        <begin position="1392"/>
        <end position="1416"/>
    </location>
</feature>
<evidence type="ECO:0000256" key="8">
    <source>
        <dbReference type="ARBA" id="ARBA00022741"/>
    </source>
</evidence>
<feature type="compositionally biased region" description="Basic and acidic residues" evidence="17">
    <location>
        <begin position="26"/>
        <end position="41"/>
    </location>
</feature>
<feature type="transmembrane region" description="Helical" evidence="18">
    <location>
        <begin position="185"/>
        <end position="203"/>
    </location>
</feature>
<dbReference type="Pfam" id="PF06327">
    <property type="entry name" value="Adcy_cons_dom"/>
    <property type="match status" value="1"/>
</dbReference>
<feature type="compositionally biased region" description="Low complexity" evidence="17">
    <location>
        <begin position="1379"/>
        <end position="1391"/>
    </location>
</feature>
<dbReference type="FunFam" id="3.30.70.1230:FF:000014">
    <property type="entry name" value="adenylate cyclase type 9"/>
    <property type="match status" value="1"/>
</dbReference>
<feature type="transmembrane region" description="Helical" evidence="18">
    <location>
        <begin position="142"/>
        <end position="165"/>
    </location>
</feature>
<keyword evidence="20" id="KW-1185">Reference proteome</keyword>
<keyword evidence="13 18" id="KW-0472">Membrane</keyword>
<dbReference type="FunFam" id="3.30.70.1230:FF:000001">
    <property type="entry name" value="Adenylate cyclase"/>
    <property type="match status" value="1"/>
</dbReference>
<dbReference type="GO" id="GO:0006171">
    <property type="term" value="P:cAMP biosynthetic process"/>
    <property type="evidence" value="ECO:0007669"/>
    <property type="project" value="UniProtKB-KW"/>
</dbReference>
<feature type="compositionally biased region" description="Basic and acidic residues" evidence="17">
    <location>
        <begin position="1283"/>
        <end position="1307"/>
    </location>
</feature>
<evidence type="ECO:0000256" key="15">
    <source>
        <dbReference type="ARBA" id="ARBA00023239"/>
    </source>
</evidence>
<feature type="transmembrane region" description="Helical" evidence="18">
    <location>
        <begin position="697"/>
        <end position="719"/>
    </location>
</feature>
<feature type="compositionally biased region" description="Basic and acidic residues" evidence="17">
    <location>
        <begin position="1533"/>
        <end position="1547"/>
    </location>
</feature>
<feature type="transmembrane region" description="Helical" evidence="18">
    <location>
        <begin position="117"/>
        <end position="135"/>
    </location>
</feature>
<dbReference type="PROSITE" id="PS50125">
    <property type="entry name" value="GUANYLATE_CYCLASE_2"/>
    <property type="match status" value="2"/>
</dbReference>
<evidence type="ECO:0000256" key="10">
    <source>
        <dbReference type="ARBA" id="ARBA00022842"/>
    </source>
</evidence>
<dbReference type="EC" id="4.6.1.1" evidence="4"/>
<keyword evidence="8" id="KW-0547">Nucleotide-binding</keyword>
<keyword evidence="6" id="KW-0479">Metal-binding</keyword>
<keyword evidence="10" id="KW-0460">Magnesium</keyword>
<feature type="region of interest" description="Disordered" evidence="17">
    <location>
        <begin position="1651"/>
        <end position="1682"/>
    </location>
</feature>
<dbReference type="GO" id="GO:0005886">
    <property type="term" value="C:plasma membrane"/>
    <property type="evidence" value="ECO:0007669"/>
    <property type="project" value="InterPro"/>
</dbReference>
<dbReference type="Gene3D" id="3.30.70.1230">
    <property type="entry name" value="Nucleotide cyclase"/>
    <property type="match status" value="2"/>
</dbReference>
<keyword evidence="11 18" id="KW-1133">Transmembrane helix</keyword>
<evidence type="ECO:0000256" key="5">
    <source>
        <dbReference type="ARBA" id="ARBA00022692"/>
    </source>
</evidence>
<accession>A0AAJ7SHT6</accession>
<feature type="region of interest" description="Disordered" evidence="17">
    <location>
        <begin position="1250"/>
        <end position="1348"/>
    </location>
</feature>
<feature type="transmembrane region" description="Helical" evidence="18">
    <location>
        <begin position="210"/>
        <end position="231"/>
    </location>
</feature>